<organism evidence="5 6">
    <name type="scientific">Nibrella saemangeumensis</name>
    <dbReference type="NCBI Taxonomy" id="1084526"/>
    <lineage>
        <taxon>Bacteria</taxon>
        <taxon>Pseudomonadati</taxon>
        <taxon>Bacteroidota</taxon>
        <taxon>Cytophagia</taxon>
        <taxon>Cytophagales</taxon>
        <taxon>Spirosomataceae</taxon>
        <taxon>Nibrella</taxon>
    </lineage>
</organism>
<sequence>MSKVLQLPEGWKLKPLKSLANISSEKHQPTGSTEYYIGLEHIHKNRGVVTEDAREEVITTVKNRFNAGDILYGKLRPYLNKVALANRKGVCSTDILVLRPTILVEPKYLYHFLLSRQFVNDASANTAGVNLPRVSTKYIENYLVPIPSPSIQRLIVAKIEELFSEIDAGVQELETALKRLKVYRQVVINWAFNGRLTEDWRKHQPLLPSAEVLLKLMSSNRKQEYEKKRKKLKPLEPITAREVKGLPMLPNGWCWVRPEDVCAPEDYAIGIGPFGSNLKVSDYVDSGVPLIFVKNITRNNFTLDLKFISQSKYDELKAHSAKPLDILITKMGDPPGDCAIYPQSYPNAVITSDCLKFRIWDSYVERRYFKYCLESDIIKSQLGLITQGVAQKKISTERFKTLCFPLASREEQIQIVEEIDSRLSEADSMELTILQSLNDAEALRQSILKQAFEGKLINEVAKEVEETVSTSRRLTGKSEQLSLF</sequence>
<dbReference type="InterPro" id="IPR051212">
    <property type="entry name" value="Type-I_RE_S_subunit"/>
</dbReference>
<dbReference type="InterPro" id="IPR000055">
    <property type="entry name" value="Restrct_endonuc_typeI_TRD"/>
</dbReference>
<proteinExistence type="inferred from homology"/>
<feature type="domain" description="Type I restriction modification DNA specificity" evidence="4">
    <location>
        <begin position="8"/>
        <end position="168"/>
    </location>
</feature>
<dbReference type="InterPro" id="IPR044946">
    <property type="entry name" value="Restrct_endonuc_typeI_TRD_sf"/>
</dbReference>
<keyword evidence="5" id="KW-0378">Hydrolase</keyword>
<evidence type="ECO:0000313" key="6">
    <source>
        <dbReference type="Proteomes" id="UP001501175"/>
    </source>
</evidence>
<evidence type="ECO:0000256" key="3">
    <source>
        <dbReference type="ARBA" id="ARBA00023125"/>
    </source>
</evidence>
<keyword evidence="5" id="KW-0540">Nuclease</keyword>
<protein>
    <submittedName>
        <fullName evidence="5">Restriction endonuclease subunit S</fullName>
    </submittedName>
</protein>
<evidence type="ECO:0000313" key="5">
    <source>
        <dbReference type="EMBL" id="GAA4446130.1"/>
    </source>
</evidence>
<evidence type="ECO:0000256" key="1">
    <source>
        <dbReference type="ARBA" id="ARBA00010923"/>
    </source>
</evidence>
<dbReference type="Gene3D" id="3.90.220.20">
    <property type="entry name" value="DNA methylase specificity domains"/>
    <property type="match status" value="2"/>
</dbReference>
<gene>
    <name evidence="5" type="ORF">GCM10023189_00960</name>
</gene>
<dbReference type="PANTHER" id="PTHR43140">
    <property type="entry name" value="TYPE-1 RESTRICTION ENZYME ECOKI SPECIFICITY PROTEIN"/>
    <property type="match status" value="1"/>
</dbReference>
<reference evidence="6" key="1">
    <citation type="journal article" date="2019" name="Int. J. Syst. Evol. Microbiol.">
        <title>The Global Catalogue of Microorganisms (GCM) 10K type strain sequencing project: providing services to taxonomists for standard genome sequencing and annotation.</title>
        <authorList>
            <consortium name="The Broad Institute Genomics Platform"/>
            <consortium name="The Broad Institute Genome Sequencing Center for Infectious Disease"/>
            <person name="Wu L."/>
            <person name="Ma J."/>
        </authorList>
    </citation>
    <scope>NUCLEOTIDE SEQUENCE [LARGE SCALE GENOMIC DNA]</scope>
    <source>
        <strain evidence="6">JCM 17927</strain>
    </source>
</reference>
<accession>A0ABP8MAA0</accession>
<comment type="similarity">
    <text evidence="1">Belongs to the type-I restriction system S methylase family.</text>
</comment>
<comment type="caution">
    <text evidence="5">The sequence shown here is derived from an EMBL/GenBank/DDBJ whole genome shotgun (WGS) entry which is preliminary data.</text>
</comment>
<dbReference type="PANTHER" id="PTHR43140:SF1">
    <property type="entry name" value="TYPE I RESTRICTION ENZYME ECOKI SPECIFICITY SUBUNIT"/>
    <property type="match status" value="1"/>
</dbReference>
<evidence type="ECO:0000256" key="2">
    <source>
        <dbReference type="ARBA" id="ARBA00022747"/>
    </source>
</evidence>
<dbReference type="Proteomes" id="UP001501175">
    <property type="component" value="Unassembled WGS sequence"/>
</dbReference>
<dbReference type="GO" id="GO:0004519">
    <property type="term" value="F:endonuclease activity"/>
    <property type="evidence" value="ECO:0007669"/>
    <property type="project" value="UniProtKB-KW"/>
</dbReference>
<name>A0ABP8MAA0_9BACT</name>
<keyword evidence="5" id="KW-0255">Endonuclease</keyword>
<dbReference type="Pfam" id="PF01420">
    <property type="entry name" value="Methylase_S"/>
    <property type="match status" value="1"/>
</dbReference>
<dbReference type="EMBL" id="BAABHD010000001">
    <property type="protein sequence ID" value="GAA4446130.1"/>
    <property type="molecule type" value="Genomic_DNA"/>
</dbReference>
<keyword evidence="6" id="KW-1185">Reference proteome</keyword>
<keyword evidence="2" id="KW-0680">Restriction system</keyword>
<dbReference type="RefSeq" id="WP_345239563.1">
    <property type="nucleotide sequence ID" value="NZ_BAABHD010000001.1"/>
</dbReference>
<keyword evidence="3" id="KW-0238">DNA-binding</keyword>
<dbReference type="SUPFAM" id="SSF116734">
    <property type="entry name" value="DNA methylase specificity domain"/>
    <property type="match status" value="2"/>
</dbReference>
<evidence type="ECO:0000259" key="4">
    <source>
        <dbReference type="Pfam" id="PF01420"/>
    </source>
</evidence>